<gene>
    <name evidence="2" type="ORF">FRACYDRAFT_249808</name>
</gene>
<accession>A0A1E7ERL7</accession>
<dbReference type="AlphaFoldDB" id="A0A1E7ERL7"/>
<dbReference type="KEGG" id="fcy:FRACYDRAFT_249808"/>
<keyword evidence="3" id="KW-1185">Reference proteome</keyword>
<feature type="compositionally biased region" description="Pro residues" evidence="1">
    <location>
        <begin position="126"/>
        <end position="138"/>
    </location>
</feature>
<name>A0A1E7ERL7_9STRA</name>
<feature type="region of interest" description="Disordered" evidence="1">
    <location>
        <begin position="1"/>
        <end position="34"/>
    </location>
</feature>
<dbReference type="InParanoid" id="A0A1E7ERL7"/>
<evidence type="ECO:0000313" key="2">
    <source>
        <dbReference type="EMBL" id="OEU08476.1"/>
    </source>
</evidence>
<proteinExistence type="predicted"/>
<evidence type="ECO:0000256" key="1">
    <source>
        <dbReference type="SAM" id="MobiDB-lite"/>
    </source>
</evidence>
<protein>
    <submittedName>
        <fullName evidence="2">Uncharacterized protein</fullName>
    </submittedName>
</protein>
<evidence type="ECO:0000313" key="3">
    <source>
        <dbReference type="Proteomes" id="UP000095751"/>
    </source>
</evidence>
<organism evidence="2 3">
    <name type="scientific">Fragilariopsis cylindrus CCMP1102</name>
    <dbReference type="NCBI Taxonomy" id="635003"/>
    <lineage>
        <taxon>Eukaryota</taxon>
        <taxon>Sar</taxon>
        <taxon>Stramenopiles</taxon>
        <taxon>Ochrophyta</taxon>
        <taxon>Bacillariophyta</taxon>
        <taxon>Bacillariophyceae</taxon>
        <taxon>Bacillariophycidae</taxon>
        <taxon>Bacillariales</taxon>
        <taxon>Bacillariaceae</taxon>
        <taxon>Fragilariopsis</taxon>
    </lineage>
</organism>
<feature type="region of interest" description="Disordered" evidence="1">
    <location>
        <begin position="120"/>
        <end position="161"/>
    </location>
</feature>
<sequence length="239" mass="26216">MDNHHSSNNSNNIIVDSDDGSEVNRSTNTRSSDRKELERISTWRRYNRGKLRTDVQGLLNRAKEICIETDPITVLFFVNGALYKIEEEKDDSTVWTKRKPNFATVFQDVCANANDANGTTATPTAAAPPPAQAAPPPNDVNNANGTIAAPPPAQTNAAAQPSTDAIAQMATELANGKAKLATSEADLEARKVINLTNDDTYDEARQDEDFWYRFISNAIYGDVFDSTISDCNKSTQKNK</sequence>
<dbReference type="Proteomes" id="UP000095751">
    <property type="component" value="Unassembled WGS sequence"/>
</dbReference>
<reference evidence="2 3" key="1">
    <citation type="submission" date="2016-09" db="EMBL/GenBank/DDBJ databases">
        <title>Extensive genetic diversity and differential bi-allelic expression allows diatom success in the polar Southern Ocean.</title>
        <authorList>
            <consortium name="DOE Joint Genome Institute"/>
            <person name="Mock T."/>
            <person name="Otillar R.P."/>
            <person name="Strauss J."/>
            <person name="Dupont C."/>
            <person name="Frickenhaus S."/>
            <person name="Maumus F."/>
            <person name="Mcmullan M."/>
            <person name="Sanges R."/>
            <person name="Schmutz J."/>
            <person name="Toseland A."/>
            <person name="Valas R."/>
            <person name="Veluchamy A."/>
            <person name="Ward B.J."/>
            <person name="Allen A."/>
            <person name="Barry K."/>
            <person name="Falciatore A."/>
            <person name="Ferrante M."/>
            <person name="Fortunato A.E."/>
            <person name="Gloeckner G."/>
            <person name="Gruber A."/>
            <person name="Hipkin R."/>
            <person name="Janech M."/>
            <person name="Kroth P."/>
            <person name="Leese F."/>
            <person name="Lindquist E."/>
            <person name="Lyon B.R."/>
            <person name="Martin J."/>
            <person name="Mayer C."/>
            <person name="Parker M."/>
            <person name="Quesneville H."/>
            <person name="Raymond J."/>
            <person name="Uhlig C."/>
            <person name="Valentin K.U."/>
            <person name="Worden A.Z."/>
            <person name="Armbrust E.V."/>
            <person name="Bowler C."/>
            <person name="Green B."/>
            <person name="Moulton V."/>
            <person name="Van Oosterhout C."/>
            <person name="Grigoriev I."/>
        </authorList>
    </citation>
    <scope>NUCLEOTIDE SEQUENCE [LARGE SCALE GENOMIC DNA]</scope>
    <source>
        <strain evidence="2 3">CCMP1102</strain>
    </source>
</reference>
<feature type="compositionally biased region" description="Low complexity" evidence="1">
    <location>
        <begin position="1"/>
        <end position="15"/>
    </location>
</feature>
<dbReference type="EMBL" id="KV784380">
    <property type="protein sequence ID" value="OEU08476.1"/>
    <property type="molecule type" value="Genomic_DNA"/>
</dbReference>